<dbReference type="OrthoDB" id="684076at2759"/>
<evidence type="ECO:0000313" key="2">
    <source>
        <dbReference type="EMBL" id="RXH80005.1"/>
    </source>
</evidence>
<dbReference type="Pfam" id="PF05553">
    <property type="entry name" value="DUF761"/>
    <property type="match status" value="1"/>
</dbReference>
<proteinExistence type="predicted"/>
<dbReference type="PANTHER" id="PTHR33450">
    <property type="entry name" value="EMB|CAB67623.1-RELATED"/>
    <property type="match status" value="1"/>
</dbReference>
<keyword evidence="3" id="KW-1185">Reference proteome</keyword>
<accession>A0A498ID64</accession>
<dbReference type="Proteomes" id="UP000290289">
    <property type="component" value="Chromosome 13"/>
</dbReference>
<reference evidence="2 3" key="1">
    <citation type="submission" date="2018-10" db="EMBL/GenBank/DDBJ databases">
        <title>A high-quality apple genome assembly.</title>
        <authorList>
            <person name="Hu J."/>
        </authorList>
    </citation>
    <scope>NUCLEOTIDE SEQUENCE [LARGE SCALE GENOMIC DNA]</scope>
    <source>
        <strain evidence="3">cv. HFTH1</strain>
        <tissue evidence="2">Young leaf</tissue>
    </source>
</reference>
<evidence type="ECO:0008006" key="4">
    <source>
        <dbReference type="Google" id="ProtNLM"/>
    </source>
</evidence>
<dbReference type="PANTHER" id="PTHR33450:SF31">
    <property type="entry name" value="EMB|CAB67623.1"/>
    <property type="match status" value="1"/>
</dbReference>
<evidence type="ECO:0000256" key="1">
    <source>
        <dbReference type="SAM" id="MobiDB-lite"/>
    </source>
</evidence>
<gene>
    <name evidence="2" type="ORF">DVH24_041152</name>
</gene>
<dbReference type="KEGG" id="mdm:103423901"/>
<dbReference type="Gramene" id="mRNA:MD13G0119500">
    <property type="protein sequence ID" value="CDS:MD13G0119500.1"/>
    <property type="gene ID" value="MD13G0119500"/>
</dbReference>
<feature type="region of interest" description="Disordered" evidence="1">
    <location>
        <begin position="61"/>
        <end position="83"/>
    </location>
</feature>
<dbReference type="AlphaFoldDB" id="A0A498ID64"/>
<dbReference type="EMBL" id="RDQH01000339">
    <property type="protein sequence ID" value="RXH80005.1"/>
    <property type="molecule type" value="Genomic_DNA"/>
</dbReference>
<organism evidence="2 3">
    <name type="scientific">Malus domestica</name>
    <name type="common">Apple</name>
    <name type="synonym">Pyrus malus</name>
    <dbReference type="NCBI Taxonomy" id="3750"/>
    <lineage>
        <taxon>Eukaryota</taxon>
        <taxon>Viridiplantae</taxon>
        <taxon>Streptophyta</taxon>
        <taxon>Embryophyta</taxon>
        <taxon>Tracheophyta</taxon>
        <taxon>Spermatophyta</taxon>
        <taxon>Magnoliopsida</taxon>
        <taxon>eudicotyledons</taxon>
        <taxon>Gunneridae</taxon>
        <taxon>Pentapetalae</taxon>
        <taxon>rosids</taxon>
        <taxon>fabids</taxon>
        <taxon>Rosales</taxon>
        <taxon>Rosaceae</taxon>
        <taxon>Amygdaloideae</taxon>
        <taxon>Maleae</taxon>
        <taxon>Malus</taxon>
    </lineage>
</organism>
<protein>
    <recommendedName>
        <fullName evidence="4">DUF761 domain-containing protein</fullName>
    </recommendedName>
</protein>
<name>A0A498ID64_MALDO</name>
<comment type="caution">
    <text evidence="2">The sequence shown here is derived from an EMBL/GenBank/DDBJ whole genome shotgun (WGS) entry which is preliminary data.</text>
</comment>
<dbReference type="InterPro" id="IPR008480">
    <property type="entry name" value="DUF761_pln"/>
</dbReference>
<sequence length="247" mass="28290">MKNKASVFLKQIITLLSSIAKAKSLAIKSKTSAAKARLIMFSLVKNKKVLMDTVSHKIHSLLGHDHRDQEEEEEEGDQNKSKTSAAKARLIMFSLVKNKKVLMDTVSHKIHSLLGHDHRDQGEEEEGDQNKALVLYNAMANEYSHTAGTSSYMRRYNGEDEEEDDDDDKYPDLTHSLFDENENFDDVKAGGSVIDLVKNSKEEGQDFKLEDEIDHVADLFINRFHKQMRLQKLLSFKRHQEMLDRSV</sequence>
<evidence type="ECO:0000313" key="3">
    <source>
        <dbReference type="Proteomes" id="UP000290289"/>
    </source>
</evidence>